<keyword evidence="1" id="KW-0812">Transmembrane</keyword>
<reference evidence="3" key="1">
    <citation type="submission" date="2015-07" db="EMBL/GenBank/DDBJ databases">
        <title>Fjat-14235 jcm11544.</title>
        <authorList>
            <person name="Liu B."/>
            <person name="Wang J."/>
            <person name="Zhu Y."/>
            <person name="Liu G."/>
            <person name="Chen Q."/>
            <person name="Chen Z."/>
            <person name="Lan J."/>
            <person name="Che J."/>
            <person name="Ge C."/>
            <person name="Shi H."/>
            <person name="Pan Z."/>
            <person name="Liu X."/>
        </authorList>
    </citation>
    <scope>NUCLEOTIDE SEQUENCE [LARGE SCALE GENOMIC DNA]</scope>
    <source>
        <strain evidence="3">JCM 11544</strain>
    </source>
</reference>
<dbReference type="PATRIC" id="fig|189381.12.peg.3536"/>
<accession>A0A0M0FZY9</accession>
<feature type="transmembrane region" description="Helical" evidence="1">
    <location>
        <begin position="6"/>
        <end position="25"/>
    </location>
</feature>
<keyword evidence="1" id="KW-1133">Transmembrane helix</keyword>
<sequence length="79" mass="9308">MSHSALYGYKYLLYILIFTFINRNFQKLLNFLVQRMGDQILHGLFSPFHLQGSLYEMADISGKTFHYSVKFLKNNIVVI</sequence>
<dbReference type="AlphaFoldDB" id="A0A0M0FZY9"/>
<gene>
    <name evidence="2" type="ORF">AF331_20015</name>
</gene>
<keyword evidence="1" id="KW-0472">Membrane</keyword>
<dbReference type="Proteomes" id="UP000037405">
    <property type="component" value="Unassembled WGS sequence"/>
</dbReference>
<protein>
    <submittedName>
        <fullName evidence="2">Uncharacterized protein</fullName>
    </submittedName>
</protein>
<organism evidence="2 3">
    <name type="scientific">Rossellomorea marisflavi</name>
    <dbReference type="NCBI Taxonomy" id="189381"/>
    <lineage>
        <taxon>Bacteria</taxon>
        <taxon>Bacillati</taxon>
        <taxon>Bacillota</taxon>
        <taxon>Bacilli</taxon>
        <taxon>Bacillales</taxon>
        <taxon>Bacillaceae</taxon>
        <taxon>Rossellomorea</taxon>
    </lineage>
</organism>
<evidence type="ECO:0000313" key="3">
    <source>
        <dbReference type="Proteomes" id="UP000037405"/>
    </source>
</evidence>
<comment type="caution">
    <text evidence="2">The sequence shown here is derived from an EMBL/GenBank/DDBJ whole genome shotgun (WGS) entry which is preliminary data.</text>
</comment>
<keyword evidence="3" id="KW-1185">Reference proteome</keyword>
<evidence type="ECO:0000256" key="1">
    <source>
        <dbReference type="SAM" id="Phobius"/>
    </source>
</evidence>
<dbReference type="EMBL" id="LGUE01000008">
    <property type="protein sequence ID" value="KON83119.1"/>
    <property type="molecule type" value="Genomic_DNA"/>
</dbReference>
<evidence type="ECO:0000313" key="2">
    <source>
        <dbReference type="EMBL" id="KON83119.1"/>
    </source>
</evidence>
<proteinExistence type="predicted"/>
<name>A0A0M0FZY9_9BACI</name>